<organism evidence="4 5">
    <name type="scientific">Gnomoniopsis smithogilvyi</name>
    <dbReference type="NCBI Taxonomy" id="1191159"/>
    <lineage>
        <taxon>Eukaryota</taxon>
        <taxon>Fungi</taxon>
        <taxon>Dikarya</taxon>
        <taxon>Ascomycota</taxon>
        <taxon>Pezizomycotina</taxon>
        <taxon>Sordariomycetes</taxon>
        <taxon>Sordariomycetidae</taxon>
        <taxon>Diaporthales</taxon>
        <taxon>Gnomoniaceae</taxon>
        <taxon>Gnomoniopsis</taxon>
    </lineage>
</organism>
<evidence type="ECO:0000313" key="4">
    <source>
        <dbReference type="EMBL" id="KAJ4396846.1"/>
    </source>
</evidence>
<feature type="region of interest" description="Disordered" evidence="1">
    <location>
        <begin position="673"/>
        <end position="692"/>
    </location>
</feature>
<dbReference type="GO" id="GO:0006338">
    <property type="term" value="P:chromatin remodeling"/>
    <property type="evidence" value="ECO:0007669"/>
    <property type="project" value="InterPro"/>
</dbReference>
<dbReference type="InterPro" id="IPR013859">
    <property type="entry name" value="Ssr4_N"/>
</dbReference>
<comment type="caution">
    <text evidence="4">The sequence shown here is derived from an EMBL/GenBank/DDBJ whole genome shotgun (WGS) entry which is preliminary data.</text>
</comment>
<dbReference type="Pfam" id="PF08549">
    <property type="entry name" value="SWI-SNF_Ssr4_N"/>
    <property type="match status" value="1"/>
</dbReference>
<evidence type="ECO:0008006" key="6">
    <source>
        <dbReference type="Google" id="ProtNLM"/>
    </source>
</evidence>
<feature type="region of interest" description="Disordered" evidence="1">
    <location>
        <begin position="460"/>
        <end position="667"/>
    </location>
</feature>
<proteinExistence type="predicted"/>
<dbReference type="AlphaFoldDB" id="A0A9W9D2D8"/>
<keyword evidence="5" id="KW-1185">Reference proteome</keyword>
<feature type="compositionally biased region" description="Pro residues" evidence="1">
    <location>
        <begin position="468"/>
        <end position="481"/>
    </location>
</feature>
<dbReference type="EMBL" id="JAPEVB010000001">
    <property type="protein sequence ID" value="KAJ4396846.1"/>
    <property type="molecule type" value="Genomic_DNA"/>
</dbReference>
<feature type="domain" description="SWI/SNF and RSC complexes subunit Ssr4 N-terminal" evidence="2">
    <location>
        <begin position="3"/>
        <end position="214"/>
    </location>
</feature>
<evidence type="ECO:0000259" key="3">
    <source>
        <dbReference type="Pfam" id="PF20497"/>
    </source>
</evidence>
<feature type="compositionally biased region" description="Polar residues" evidence="1">
    <location>
        <begin position="489"/>
        <end position="506"/>
    </location>
</feature>
<feature type="compositionally biased region" description="Polar residues" evidence="1">
    <location>
        <begin position="525"/>
        <end position="547"/>
    </location>
</feature>
<reference evidence="4" key="1">
    <citation type="submission" date="2022-10" db="EMBL/GenBank/DDBJ databases">
        <title>Tapping the CABI collections for fungal endophytes: first genome assemblies for Collariella, Neodidymelliopsis, Ascochyta clinopodiicola, Didymella pomorum, Didymosphaeria variabile, Neocosmospora piperis and Neocucurbitaria cava.</title>
        <authorList>
            <person name="Hill R."/>
        </authorList>
    </citation>
    <scope>NUCLEOTIDE SEQUENCE</scope>
    <source>
        <strain evidence="4">IMI 355082</strain>
    </source>
</reference>
<dbReference type="InterPro" id="IPR046464">
    <property type="entry name" value="SWI-SNF_Ssr4_C"/>
</dbReference>
<feature type="compositionally biased region" description="Polar residues" evidence="1">
    <location>
        <begin position="566"/>
        <end position="575"/>
    </location>
</feature>
<evidence type="ECO:0000313" key="5">
    <source>
        <dbReference type="Proteomes" id="UP001140453"/>
    </source>
</evidence>
<dbReference type="OrthoDB" id="5321006at2759"/>
<dbReference type="Pfam" id="PF20497">
    <property type="entry name" value="SWI-SNF_Ssr4_C"/>
    <property type="match status" value="1"/>
</dbReference>
<evidence type="ECO:0000259" key="2">
    <source>
        <dbReference type="Pfam" id="PF08549"/>
    </source>
</evidence>
<gene>
    <name evidence="4" type="ORF">N0V93_001068</name>
</gene>
<feature type="region of interest" description="Disordered" evidence="1">
    <location>
        <begin position="409"/>
        <end position="433"/>
    </location>
</feature>
<evidence type="ECO:0000256" key="1">
    <source>
        <dbReference type="SAM" id="MobiDB-lite"/>
    </source>
</evidence>
<feature type="compositionally biased region" description="Low complexity" evidence="1">
    <location>
        <begin position="605"/>
        <end position="629"/>
    </location>
</feature>
<protein>
    <recommendedName>
        <fullName evidence="6">DUF1750-domain-containing protein</fullName>
    </recommendedName>
</protein>
<feature type="domain" description="SWI/SNF and RSC complexes subunit Ssr4 C-terminal" evidence="3">
    <location>
        <begin position="262"/>
        <end position="627"/>
    </location>
</feature>
<accession>A0A9W9D2D8</accession>
<feature type="compositionally biased region" description="Basic and acidic residues" evidence="1">
    <location>
        <begin position="410"/>
        <end position="421"/>
    </location>
</feature>
<name>A0A9W9D2D8_9PEZI</name>
<sequence length="692" mass="74233">MADPSSSVHDRMLPHLHLVSTFRYPERTHLSLQDQQSTTFLVNMLVNAPKIARDTAPFFWTYLDCPRDGQIMLTWQPLQRLGTNFASDGYIWPGPDEFQRLDLKNGLVLESFSQRIGYRPGEEVAAHARTRFRLVPANNAQPSPNTPQVDATLWLVHYGPSQQVMPVQMLPIPAPMHGIMNARSTLQRGGQIPRKEFMLADRTNWPTIHPPQLARGHPMMVQPGNARNVPQSMAYSTPSKRSRTAAHTQPHMVPAPAPFIAFDEEEDTSAGDMFDHMTPRELSMARYTRNHEWMEEVLGSAYRIGQITPSDLGLGLQGELSSVTQGIFEASGVDAHKKPPTKPVIGHLDAELADQFRKRVADKILADQAEIAKMKADHEKQMAKLKANSILTRSEKELRVAVDETGPEFWRLEGKEEEGGHEGTSPFSTKQHRKADDIVAEIESALGRHIEVVSDVKRVQDGGYQEPAPEPEALPVPPPAPVQDLNVPGQGQSSGPPIHNGPQTSGAMAGEGDVDMGGTTAGPLDQTQTAVSSSSTPQAHLSANPSAMATPGNLAVPSPQAFPGQVATTNTSEDITMQDADQAKDISTAPDQGTGSGDWVVVPKGGMSPGASAMGSAAPASNAGPSEPAQTPGDFGDMNTAGEALSSYGQHNDGEIGDGMDLGGVEDSAFGDAVFGVEESRGSAANTPADGI</sequence>
<dbReference type="Proteomes" id="UP001140453">
    <property type="component" value="Unassembled WGS sequence"/>
</dbReference>